<feature type="region of interest" description="Disordered" evidence="2">
    <location>
        <begin position="400"/>
        <end position="423"/>
    </location>
</feature>
<feature type="compositionally biased region" description="Basic and acidic residues" evidence="2">
    <location>
        <begin position="665"/>
        <end position="675"/>
    </location>
</feature>
<feature type="compositionally biased region" description="Basic and acidic residues" evidence="2">
    <location>
        <begin position="335"/>
        <end position="345"/>
    </location>
</feature>
<evidence type="ECO:0008006" key="5">
    <source>
        <dbReference type="Google" id="ProtNLM"/>
    </source>
</evidence>
<dbReference type="InterPro" id="IPR039301">
    <property type="entry name" value="Sip5/DA2"/>
</dbReference>
<name>A0A8E2F029_9PEZI</name>
<dbReference type="AlphaFoldDB" id="A0A8E2F029"/>
<feature type="compositionally biased region" description="Polar residues" evidence="2">
    <location>
        <begin position="235"/>
        <end position="249"/>
    </location>
</feature>
<feature type="compositionally biased region" description="Low complexity" evidence="2">
    <location>
        <begin position="402"/>
        <end position="417"/>
    </location>
</feature>
<feature type="compositionally biased region" description="Polar residues" evidence="2">
    <location>
        <begin position="532"/>
        <end position="541"/>
    </location>
</feature>
<feature type="region of interest" description="Disordered" evidence="2">
    <location>
        <begin position="576"/>
        <end position="882"/>
    </location>
</feature>
<reference evidence="3 4" key="1">
    <citation type="journal article" date="2016" name="Nat. Commun.">
        <title>Ectomycorrhizal ecology is imprinted in the genome of the dominant symbiotic fungus Cenococcum geophilum.</title>
        <authorList>
            <consortium name="DOE Joint Genome Institute"/>
            <person name="Peter M."/>
            <person name="Kohler A."/>
            <person name="Ohm R.A."/>
            <person name="Kuo A."/>
            <person name="Krutzmann J."/>
            <person name="Morin E."/>
            <person name="Arend M."/>
            <person name="Barry K.W."/>
            <person name="Binder M."/>
            <person name="Choi C."/>
            <person name="Clum A."/>
            <person name="Copeland A."/>
            <person name="Grisel N."/>
            <person name="Haridas S."/>
            <person name="Kipfer T."/>
            <person name="LaButti K."/>
            <person name="Lindquist E."/>
            <person name="Lipzen A."/>
            <person name="Maire R."/>
            <person name="Meier B."/>
            <person name="Mihaltcheva S."/>
            <person name="Molinier V."/>
            <person name="Murat C."/>
            <person name="Poggeler S."/>
            <person name="Quandt C.A."/>
            <person name="Sperisen C."/>
            <person name="Tritt A."/>
            <person name="Tisserant E."/>
            <person name="Crous P.W."/>
            <person name="Henrissat B."/>
            <person name="Nehls U."/>
            <person name="Egli S."/>
            <person name="Spatafora J.W."/>
            <person name="Grigoriev I.V."/>
            <person name="Martin F.M."/>
        </authorList>
    </citation>
    <scope>NUCLEOTIDE SEQUENCE [LARGE SCALE GENOMIC DNA]</scope>
    <source>
        <strain evidence="3 4">CBS 207.34</strain>
    </source>
</reference>
<accession>A0A8E2F029</accession>
<dbReference type="EMBL" id="KV749787">
    <property type="protein sequence ID" value="OCL07793.1"/>
    <property type="molecule type" value="Genomic_DNA"/>
</dbReference>
<feature type="compositionally biased region" description="Low complexity" evidence="2">
    <location>
        <begin position="708"/>
        <end position="719"/>
    </location>
</feature>
<feature type="compositionally biased region" description="Polar residues" evidence="2">
    <location>
        <begin position="188"/>
        <end position="227"/>
    </location>
</feature>
<dbReference type="Proteomes" id="UP000250140">
    <property type="component" value="Unassembled WGS sequence"/>
</dbReference>
<feature type="compositionally biased region" description="Polar residues" evidence="2">
    <location>
        <begin position="676"/>
        <end position="695"/>
    </location>
</feature>
<dbReference type="PANTHER" id="PTHR31315">
    <property type="entry name" value="PROTEIN SIP5"/>
    <property type="match status" value="1"/>
</dbReference>
<feature type="compositionally biased region" description="Basic and acidic residues" evidence="2">
    <location>
        <begin position="795"/>
        <end position="806"/>
    </location>
</feature>
<organism evidence="3 4">
    <name type="scientific">Glonium stellatum</name>
    <dbReference type="NCBI Taxonomy" id="574774"/>
    <lineage>
        <taxon>Eukaryota</taxon>
        <taxon>Fungi</taxon>
        <taxon>Dikarya</taxon>
        <taxon>Ascomycota</taxon>
        <taxon>Pezizomycotina</taxon>
        <taxon>Dothideomycetes</taxon>
        <taxon>Pleosporomycetidae</taxon>
        <taxon>Gloniales</taxon>
        <taxon>Gloniaceae</taxon>
        <taxon>Glonium</taxon>
    </lineage>
</organism>
<sequence>MGNSSTKESRPSSSRGDSRPSSVRNASSSTTTGPSGTSSHPAGDRLTTSMYTSRGGRGSRPDLSFLGIGGGSDRDVPTVETRRETKAEREARKLEKERAAREKERERSVREEGVDGGYLVTLGTYTGPEDFNKAIVRQLMIERRLAPFWKGLNDHSDSWTEHQLVAAVNDLPIPPADEIPPEEPPRANNLSTDWNPRASNSNIHSLTVPITSRSQSVNSDRSTSLSPSHPAFSLPSPTSPMGASPSSSPFFRGRAKTLAALTTSSRNNSQTEMTPQEVQLPKDPYVHGQRIEAFLYKNASECPICFLYYPPYLNKTRCCDQPICSECFVQIKRPDPHPPEHHDANDPNASNEPPEDNMLVSEPAACPFCVQPEFGVTYEPPPFRRGLSYTNQGNHPLVTAPSAMSSSSSLASQGLGSPVPTARRRTTSISANSSNVITTDKVRPDWAKKLSDTRAHALRRAAAATALHNAAYMMGNLQASEGGRGFALGRRRRTMFGGDSPGSNGQGTPRHGDSVSLGNVSALLAAAERAGQSGSRPTEGQSDLFPGRHSSRRNRLEDLEDLMMMEAIRLSLAAEEERKKKEEKEAAKEAKKEEKKKAKEAKRAEKAARKSGYTHSGVYDHDSDSLATGSSSAVAGKGKGVDRSAGYAGFNPLNEATSTLSASSSKEDPQRHLEQSRAQIQSQPSNVNHTPSSFDPLTEHASHRSALRHLSSASSSASSFAESIPGSLHQGSTGGFGASASSFEPGPNNSGLSISRSDTPPSGTPGTEPMFNFRSLAAVMGDEEEQKNNGSAVLHIEHLTDKEPHSSEFSSSQNRSRGDSGESSSSAPPPSLPPDYAETSNGLDESVATMRPPKLTNGNEVEPDPPLQVISTNASNPYDAKHYGDVSVLDSFGQQTTQ</sequence>
<evidence type="ECO:0000313" key="4">
    <source>
        <dbReference type="Proteomes" id="UP000250140"/>
    </source>
</evidence>
<evidence type="ECO:0000313" key="3">
    <source>
        <dbReference type="EMBL" id="OCL07793.1"/>
    </source>
</evidence>
<feature type="region of interest" description="Disordered" evidence="2">
    <location>
        <begin position="492"/>
        <end position="552"/>
    </location>
</feature>
<feature type="region of interest" description="Disordered" evidence="2">
    <location>
        <begin position="335"/>
        <end position="357"/>
    </location>
</feature>
<feature type="compositionally biased region" description="Polar residues" evidence="2">
    <location>
        <begin position="747"/>
        <end position="765"/>
    </location>
</feature>
<comment type="similarity">
    <text evidence="1">Belongs to the SIP5 family.</text>
</comment>
<protein>
    <recommendedName>
        <fullName evidence="5">Protein sip5</fullName>
    </recommendedName>
</protein>
<evidence type="ECO:0000256" key="1">
    <source>
        <dbReference type="ARBA" id="ARBA00010402"/>
    </source>
</evidence>
<proteinExistence type="inferred from homology"/>
<feature type="compositionally biased region" description="Low complexity" evidence="2">
    <location>
        <begin position="1"/>
        <end position="39"/>
    </location>
</feature>
<dbReference type="CDD" id="cd24139">
    <property type="entry name" value="SIP5-like"/>
    <property type="match status" value="1"/>
</dbReference>
<feature type="region of interest" description="Disordered" evidence="2">
    <location>
        <begin position="174"/>
        <end position="249"/>
    </location>
</feature>
<feature type="compositionally biased region" description="Basic and acidic residues" evidence="2">
    <location>
        <begin position="576"/>
        <end position="608"/>
    </location>
</feature>
<feature type="compositionally biased region" description="Basic and acidic residues" evidence="2">
    <location>
        <begin position="72"/>
        <end position="110"/>
    </location>
</feature>
<feature type="region of interest" description="Disordered" evidence="2">
    <location>
        <begin position="1"/>
        <end position="110"/>
    </location>
</feature>
<feature type="compositionally biased region" description="Polar residues" evidence="2">
    <location>
        <begin position="654"/>
        <end position="664"/>
    </location>
</feature>
<dbReference type="PANTHER" id="PTHR31315:SF1">
    <property type="entry name" value="PROTEIN SIP5"/>
    <property type="match status" value="1"/>
</dbReference>
<evidence type="ECO:0000256" key="2">
    <source>
        <dbReference type="SAM" id="MobiDB-lite"/>
    </source>
</evidence>
<gene>
    <name evidence="3" type="ORF">AOQ84DRAFT_294464</name>
</gene>
<dbReference type="OrthoDB" id="21471at2759"/>
<keyword evidence="4" id="KW-1185">Reference proteome</keyword>
<dbReference type="GO" id="GO:0005737">
    <property type="term" value="C:cytoplasm"/>
    <property type="evidence" value="ECO:0007669"/>
    <property type="project" value="TreeGrafter"/>
</dbReference>